<proteinExistence type="predicted"/>
<reference evidence="1" key="1">
    <citation type="journal article" date="2014" name="Front. Microbiol.">
        <title>High frequency of phylogenetically diverse reductive dehalogenase-homologous genes in deep subseafloor sedimentary metagenomes.</title>
        <authorList>
            <person name="Kawai M."/>
            <person name="Futagami T."/>
            <person name="Toyoda A."/>
            <person name="Takaki Y."/>
            <person name="Nishi S."/>
            <person name="Hori S."/>
            <person name="Arai W."/>
            <person name="Tsubouchi T."/>
            <person name="Morono Y."/>
            <person name="Uchiyama I."/>
            <person name="Ito T."/>
            <person name="Fujiyama A."/>
            <person name="Inagaki F."/>
            <person name="Takami H."/>
        </authorList>
    </citation>
    <scope>NUCLEOTIDE SEQUENCE</scope>
    <source>
        <strain evidence="1">Expedition CK06-06</strain>
    </source>
</reference>
<accession>X1HHC3</accession>
<gene>
    <name evidence="1" type="ORF">S03H2_43251</name>
</gene>
<comment type="caution">
    <text evidence="1">The sequence shown here is derived from an EMBL/GenBank/DDBJ whole genome shotgun (WGS) entry which is preliminary data.</text>
</comment>
<evidence type="ECO:0000313" key="1">
    <source>
        <dbReference type="EMBL" id="GAH68862.1"/>
    </source>
</evidence>
<organism evidence="1">
    <name type="scientific">marine sediment metagenome</name>
    <dbReference type="NCBI Taxonomy" id="412755"/>
    <lineage>
        <taxon>unclassified sequences</taxon>
        <taxon>metagenomes</taxon>
        <taxon>ecological metagenomes</taxon>
    </lineage>
</organism>
<dbReference type="AlphaFoldDB" id="X1HHC3"/>
<feature type="non-terminal residue" evidence="1">
    <location>
        <position position="1"/>
    </location>
</feature>
<name>X1HHC3_9ZZZZ</name>
<dbReference type="EMBL" id="BARU01026962">
    <property type="protein sequence ID" value="GAH68862.1"/>
    <property type="molecule type" value="Genomic_DNA"/>
</dbReference>
<sequence>FKEIIFNERFGSLRKISDRLRISRANLKWYISNWLEILYGKEALDEIFKLFWPDNSAKQKDKIRFYEIIEKYIRLYPESTSLIPSRNILLKSELCGILSKNTFKPWVIDYLVQVKFYNPDESRAIYDEIWGKTCAIRKKIEYENIKGFIQHRSHGKAHVLTSRAVFELMIGYPTDRYIKISCGEGHEFSIQVRKLIYDYNWCPYCNELICERIMRVCLEQVFKKEFKVQVRLEQACGIDREKLIIRTVRINGVKYPIHVFVGQLRYDHFC</sequence>
<protein>
    <submittedName>
        <fullName evidence="1">Uncharacterized protein</fullName>
    </submittedName>
</protein>
<feature type="non-terminal residue" evidence="1">
    <location>
        <position position="270"/>
    </location>
</feature>